<reference evidence="2 3" key="1">
    <citation type="submission" date="2016-10" db="EMBL/GenBank/DDBJ databases">
        <authorList>
            <person name="Varghese N."/>
            <person name="Submissions S."/>
        </authorList>
    </citation>
    <scope>NUCLEOTIDE SEQUENCE [LARGE SCALE GENOMIC DNA]</scope>
    <source>
        <strain evidence="2 3">DSM 29073</strain>
    </source>
</reference>
<keyword evidence="3" id="KW-1185">Reference proteome</keyword>
<dbReference type="SUPFAM" id="SSF51126">
    <property type="entry name" value="Pectin lyase-like"/>
    <property type="match status" value="1"/>
</dbReference>
<dbReference type="InterPro" id="IPR011050">
    <property type="entry name" value="Pectin_lyase_fold/virulence"/>
</dbReference>
<dbReference type="EMBL" id="FNVS01000017">
    <property type="protein sequence ID" value="SEG16009.1"/>
    <property type="molecule type" value="Genomic_DNA"/>
</dbReference>
<feature type="region of interest" description="Disordered" evidence="1">
    <location>
        <begin position="486"/>
        <end position="506"/>
    </location>
</feature>
<evidence type="ECO:0000313" key="2">
    <source>
        <dbReference type="EMBL" id="SEG16009.1"/>
    </source>
</evidence>
<gene>
    <name evidence="2" type="ORF">SAMN05444001_11759</name>
</gene>
<dbReference type="AlphaFoldDB" id="A0A8G2BY90"/>
<accession>A0A8G2BY90</accession>
<proteinExistence type="predicted"/>
<evidence type="ECO:0000313" key="3">
    <source>
        <dbReference type="Proteomes" id="UP000236725"/>
    </source>
</evidence>
<dbReference type="Proteomes" id="UP000236725">
    <property type="component" value="Unassembled WGS sequence"/>
</dbReference>
<dbReference type="PROSITE" id="PS51257">
    <property type="entry name" value="PROKAR_LIPOPROTEIN"/>
    <property type="match status" value="1"/>
</dbReference>
<dbReference type="RefSeq" id="WP_103984065.1">
    <property type="nucleotide sequence ID" value="NZ_FNVS01000017.1"/>
</dbReference>
<comment type="caution">
    <text evidence="2">The sequence shown here is derived from an EMBL/GenBank/DDBJ whole genome shotgun (WGS) entry which is preliminary data.</text>
</comment>
<evidence type="ECO:0008006" key="4">
    <source>
        <dbReference type="Google" id="ProtNLM"/>
    </source>
</evidence>
<sequence>MKRLTIIIFILSAVILNLLSGCDGLDEHYSTNPNHRLDFSKDTVAFDTIFSTIGSTTKQLMIYNNNSEALNIESILLAGGGTTGFRINVDGRKGDSFSNVSILAKDSMYVFVEVTVDPNGTDQPLLIEDSIVFVTNGMQQSVILEAYGQDVNLYKGGVTITKDSILTANRPYLIYDSLVIAPNAKVTIEKGATFYMHDKANIIVRGTMEANGTQDQPVIFRGDRLDFILDNVLPYDRTPGQWGGIIFKKASFNNTMNYVIVRNGTTGISCELSEPELSKLEISNSQITNMSKDLFSAINCNITATNSEFSNAKGSVVTLIGGKYYFAHCTLANYMVLLTRDSQSKGEVPSKTLRIFNNATVNESGPYPIIQAQFDNCIIDGSFSAGEKELGGELQITSGATFKSENTSFDFLFNHCLIKTKGEANNNFKDVIFITKSPEYIQTGEKENKYAFDFRLASDKEEGIGKADLSVARKYPKDRYGIDRLSSTNGPTIGAYEYVPKENNKQ</sequence>
<evidence type="ECO:0000256" key="1">
    <source>
        <dbReference type="SAM" id="MobiDB-lite"/>
    </source>
</evidence>
<organism evidence="2 3">
    <name type="scientific">Parabacteroides chinchillae</name>
    <dbReference type="NCBI Taxonomy" id="871327"/>
    <lineage>
        <taxon>Bacteria</taxon>
        <taxon>Pseudomonadati</taxon>
        <taxon>Bacteroidota</taxon>
        <taxon>Bacteroidia</taxon>
        <taxon>Bacteroidales</taxon>
        <taxon>Tannerellaceae</taxon>
        <taxon>Parabacteroides</taxon>
    </lineage>
</organism>
<protein>
    <recommendedName>
        <fullName evidence="4">Right handed beta helix region</fullName>
    </recommendedName>
</protein>
<name>A0A8G2BY90_9BACT</name>